<keyword evidence="3 6" id="KW-0378">Hydrolase</keyword>
<dbReference type="InterPro" id="IPR036397">
    <property type="entry name" value="RNaseH_sf"/>
</dbReference>
<dbReference type="GO" id="GO:0005737">
    <property type="term" value="C:cytoplasm"/>
    <property type="evidence" value="ECO:0007669"/>
    <property type="project" value="UniProtKB-SubCell"/>
</dbReference>
<evidence type="ECO:0000256" key="4">
    <source>
        <dbReference type="ARBA" id="ARBA00022839"/>
    </source>
</evidence>
<dbReference type="PANTHER" id="PTHR11046:SF0">
    <property type="entry name" value="OLIGORIBONUCLEASE, MITOCHONDRIAL"/>
    <property type="match status" value="1"/>
</dbReference>
<dbReference type="EC" id="3.1.-.-" evidence="6"/>
<evidence type="ECO:0000256" key="6">
    <source>
        <dbReference type="HAMAP-Rule" id="MF_00045"/>
    </source>
</evidence>
<keyword evidence="9" id="KW-1185">Reference proteome</keyword>
<dbReference type="InterPro" id="IPR013520">
    <property type="entry name" value="Ribonucl_H"/>
</dbReference>
<dbReference type="GO" id="GO:0003676">
    <property type="term" value="F:nucleic acid binding"/>
    <property type="evidence" value="ECO:0007669"/>
    <property type="project" value="InterPro"/>
</dbReference>
<keyword evidence="2 6" id="KW-0540">Nuclease</keyword>
<evidence type="ECO:0000256" key="1">
    <source>
        <dbReference type="ARBA" id="ARBA00009921"/>
    </source>
</evidence>
<dbReference type="InterPro" id="IPR022894">
    <property type="entry name" value="Oligoribonuclease"/>
</dbReference>
<dbReference type="NCBIfam" id="NF003765">
    <property type="entry name" value="PRK05359.1"/>
    <property type="match status" value="1"/>
</dbReference>
<organism evidence="8 9">
    <name type="scientific">Crenobacter caeni</name>
    <dbReference type="NCBI Taxonomy" id="2705474"/>
    <lineage>
        <taxon>Bacteria</taxon>
        <taxon>Pseudomonadati</taxon>
        <taxon>Pseudomonadota</taxon>
        <taxon>Betaproteobacteria</taxon>
        <taxon>Neisseriales</taxon>
        <taxon>Neisseriaceae</taxon>
        <taxon>Crenobacter</taxon>
    </lineage>
</organism>
<dbReference type="Pfam" id="PF00929">
    <property type="entry name" value="RNase_T"/>
    <property type="match status" value="1"/>
</dbReference>
<gene>
    <name evidence="6 8" type="primary">orn</name>
    <name evidence="8" type="ORF">GZH52_14610</name>
</gene>
<evidence type="ECO:0000256" key="2">
    <source>
        <dbReference type="ARBA" id="ARBA00022722"/>
    </source>
</evidence>
<feature type="active site" evidence="6">
    <location>
        <position position="129"/>
    </location>
</feature>
<evidence type="ECO:0000256" key="3">
    <source>
        <dbReference type="ARBA" id="ARBA00022801"/>
    </source>
</evidence>
<dbReference type="GO" id="GO:0000175">
    <property type="term" value="F:3'-5'-RNA exonuclease activity"/>
    <property type="evidence" value="ECO:0007669"/>
    <property type="project" value="InterPro"/>
</dbReference>
<dbReference type="SMART" id="SM00479">
    <property type="entry name" value="EXOIII"/>
    <property type="match status" value="1"/>
</dbReference>
<dbReference type="PANTHER" id="PTHR11046">
    <property type="entry name" value="OLIGORIBONUCLEASE, MITOCHONDRIAL"/>
    <property type="match status" value="1"/>
</dbReference>
<dbReference type="AlphaFoldDB" id="A0A6B2KVH1"/>
<comment type="similarity">
    <text evidence="1 6">Belongs to the oligoribonuclease family.</text>
</comment>
<name>A0A6B2KVH1_9NEIS</name>
<keyword evidence="6" id="KW-0963">Cytoplasm</keyword>
<reference evidence="8 9" key="1">
    <citation type="submission" date="2020-02" db="EMBL/GenBank/DDBJ databases">
        <authorList>
            <person name="Yang Z."/>
        </authorList>
    </citation>
    <scope>NUCLEOTIDE SEQUENCE [LARGE SCALE GENOMIC DNA]</scope>
    <source>
        <strain evidence="8 9">HX-7-9</strain>
    </source>
</reference>
<dbReference type="EMBL" id="JAAGAA010000014">
    <property type="protein sequence ID" value="NDV14003.1"/>
    <property type="molecule type" value="Genomic_DNA"/>
</dbReference>
<comment type="function">
    <text evidence="6">3'-to-5' exoribonuclease specific for small oligoribonucleotides.</text>
</comment>
<feature type="domain" description="Exonuclease" evidence="7">
    <location>
        <begin position="7"/>
        <end position="180"/>
    </location>
</feature>
<dbReference type="SUPFAM" id="SSF53098">
    <property type="entry name" value="Ribonuclease H-like"/>
    <property type="match status" value="1"/>
</dbReference>
<evidence type="ECO:0000313" key="9">
    <source>
        <dbReference type="Proteomes" id="UP000482578"/>
    </source>
</evidence>
<dbReference type="Gene3D" id="3.30.420.10">
    <property type="entry name" value="Ribonuclease H-like superfamily/Ribonuclease H"/>
    <property type="match status" value="1"/>
</dbReference>
<evidence type="ECO:0000313" key="8">
    <source>
        <dbReference type="EMBL" id="NDV14003.1"/>
    </source>
</evidence>
<comment type="subcellular location">
    <subcellularLocation>
        <location evidence="6">Cytoplasm</location>
    </subcellularLocation>
</comment>
<dbReference type="FunFam" id="3.30.420.10:FF:000003">
    <property type="entry name" value="Oligoribonuclease"/>
    <property type="match status" value="1"/>
</dbReference>
<accession>A0A6B2KVH1</accession>
<comment type="caution">
    <text evidence="8">The sequence shown here is derived from an EMBL/GenBank/DDBJ whole genome shotgun (WGS) entry which is preliminary data.</text>
</comment>
<dbReference type="InterPro" id="IPR012337">
    <property type="entry name" value="RNaseH-like_sf"/>
</dbReference>
<evidence type="ECO:0000259" key="7">
    <source>
        <dbReference type="SMART" id="SM00479"/>
    </source>
</evidence>
<dbReference type="CDD" id="cd06135">
    <property type="entry name" value="Orn"/>
    <property type="match status" value="1"/>
</dbReference>
<dbReference type="RefSeq" id="WP_163317495.1">
    <property type="nucleotide sequence ID" value="NZ_JAAGAA010000014.1"/>
</dbReference>
<dbReference type="HAMAP" id="MF_00045">
    <property type="entry name" value="Oligoribonuclease"/>
    <property type="match status" value="1"/>
</dbReference>
<proteinExistence type="inferred from homology"/>
<dbReference type="Proteomes" id="UP000482578">
    <property type="component" value="Unassembled WGS sequence"/>
</dbReference>
<sequence length="181" mass="20489">MAQDANKLIWLDMEMTGLDPQNDRIIEVAMVVTDNDLNVLAQSEVYAVHQDDAVLDAMDEWNTRTHGNSGLTARVRASTLSEADVEVALIAFMAEHVPARTSPMCGNSIGQDRRFMARWMPKLEAYFHYRNLDVSTVKELCKRWQPDVAKGVVKKGAHTALADILESIDELRYYRANFFRG</sequence>
<evidence type="ECO:0000256" key="5">
    <source>
        <dbReference type="ARBA" id="ARBA00070964"/>
    </source>
</evidence>
<keyword evidence="4 6" id="KW-0269">Exonuclease</keyword>
<protein>
    <recommendedName>
        <fullName evidence="5 6">Oligoribonuclease</fullName>
        <ecNumber evidence="6">3.1.-.-</ecNumber>
    </recommendedName>
</protein>
<dbReference type="GO" id="GO:0006259">
    <property type="term" value="P:DNA metabolic process"/>
    <property type="evidence" value="ECO:0007669"/>
    <property type="project" value="UniProtKB-ARBA"/>
</dbReference>